<dbReference type="Pfam" id="PF00415">
    <property type="entry name" value="RCC1"/>
    <property type="match status" value="5"/>
</dbReference>
<dbReference type="GO" id="GO:0016197">
    <property type="term" value="P:endosomal transport"/>
    <property type="evidence" value="ECO:0007669"/>
    <property type="project" value="TreeGrafter"/>
</dbReference>
<dbReference type="SUPFAM" id="SSF50729">
    <property type="entry name" value="PH domain-like"/>
    <property type="match status" value="1"/>
</dbReference>
<dbReference type="InterPro" id="IPR057248">
    <property type="entry name" value="Alsin-like_PH"/>
</dbReference>
<evidence type="ECO:0000259" key="4">
    <source>
        <dbReference type="SMART" id="SM00233"/>
    </source>
</evidence>
<dbReference type="Pfam" id="PF02493">
    <property type="entry name" value="MORN"/>
    <property type="match status" value="5"/>
</dbReference>
<feature type="compositionally biased region" description="Basic and acidic residues" evidence="3">
    <location>
        <begin position="424"/>
        <end position="434"/>
    </location>
</feature>
<feature type="region of interest" description="Disordered" evidence="3">
    <location>
        <begin position="393"/>
        <end position="434"/>
    </location>
</feature>
<feature type="compositionally biased region" description="Low complexity" evidence="3">
    <location>
        <begin position="647"/>
        <end position="660"/>
    </location>
</feature>
<keyword evidence="1" id="KW-0677">Repeat</keyword>
<dbReference type="Pfam" id="PF25383">
    <property type="entry name" value="PH_alsin"/>
    <property type="match status" value="1"/>
</dbReference>
<dbReference type="SUPFAM" id="SSF82185">
    <property type="entry name" value="Histone H3 K4-specific methyltransferase SET7/9 N-terminal domain"/>
    <property type="match status" value="1"/>
</dbReference>
<sequence length="1319" mass="142816">MWKGFAQDVQVLTFDLFSQHKIKAASLGSQHSLFLTSEGLVFASGSNEAGQLGQGTLEVKETASPVLISEIASPVTAIASGANHNAAVTVDGQVYCWGSSSEGQCGTGSLDIMPTPALVPVEINTGFCQHGVPNPATPVAVKSVACGATHTLALSCENEIWAWGAGPQLGLGELVHAPIPKRIDSLKGKVALAVYCGGSHSLALILSSSKSSSTPNSSPVKNKKLVAAKSTEVKEDKHYPPRCMVCNNEIYTFTESNDTCVIEAVHECSSAREVDQSLAEDVFTSSGSHTFTEEQKKIVDEDEIDAGVNRTSNKVKENCSVSNSAELPSQQGTVEQDTSEISNSDARLSSTHEELSSDDVISPVEAGGILDESGLINIPMCETSILVIAGENPLETVGSGGSEIEREDKEGGKKGGDDAEDKEEDKANKKGEVSGEIGERLSCAKDLAGSLEDVKDISSPDSIERNLALPQNAASASHGEDEQKNPEGAFPGHERTQEREASDDDDADQLHLHNMQRPRSASTVSGKSTNLHIQSVSEAMEYLQKQFEDEDKSTEESLKGDQTANAKASDGKREKRNLSLDNVLGYSSNVMSQVKSMTSKAWTNLGTLSVFSSSGQLSESSGNNNLQADAEAQGKVQQGDLILQSPSMLSSAGSSALGSPAFRDSPDSDTNSSSLARWSRDLSAVDPDPTHAESTGQRSIRTIHMQQRNLSSSKTSTGTSVTEMPAECRPPVVTATEVWVWGKNNHCQLGLGDQLDRTTPIELKGFRGRHVTKLAAGLHHSLALTANSQVFSWGSNSYGQLCQPEDMISPMRVKISKSYSIWDIAAGANHSLFLGDSAEMAPEVFYCGKQPSQGTHESSKKTSQLVSVGALTFYTSMDVFPYKSCLENLISAFGALTKKVGEGIADLTRCIQNQSLMTEAHLVQCHGDFIQAFLRYSQAFSDLLAVGGFDFCTKIGIEFFEKVQSSIQDLAQEKDKSVGASKLFLRAMLYPFYRVGAYSNYLAKIAEVLTNSHDSADIQAVSLAWDELKSSLSLEHKTAEATRVFWDTVASKTIVDSLRIPARRLLKESKKSPLHWPSGSRFSQRFFVLFNDIFVLVQNNTMTVLPLETVWIDPSTPEIENPNGLTILAPEERFDLVASSSDQKAQWLMALNSAISRIVTNQKSLPGLHSNEDQVIPPLVRHARHKFVKPGIYKDAVYQGSWLSAKVDGLGIMKYEDGSVYEGQFKRGLMHGPGMRTVVRPADREIQKGTWKDGKLNGLATVSYSNGDLYEGFFQDGQRFGHGCYQSGRHNRASCTSIYVGEWNYNMKDGYGVQDDILK</sequence>
<dbReference type="GO" id="GO:0005085">
    <property type="term" value="F:guanyl-nucleotide exchange factor activity"/>
    <property type="evidence" value="ECO:0007669"/>
    <property type="project" value="UniProtKB-KW"/>
</dbReference>
<dbReference type="Gene3D" id="2.20.110.10">
    <property type="entry name" value="Histone H3 K4-specific methyltransferase SET7/9 N-terminal domain"/>
    <property type="match status" value="2"/>
</dbReference>
<dbReference type="Gene3D" id="2.130.10.30">
    <property type="entry name" value="Regulator of chromosome condensation 1/beta-lactamase-inhibitor protein II"/>
    <property type="match status" value="2"/>
</dbReference>
<feature type="region of interest" description="Disordered" evidence="3">
    <location>
        <begin position="647"/>
        <end position="702"/>
    </location>
</feature>
<gene>
    <name evidence="5" type="ORF">ElyMa_001982700</name>
</gene>
<feature type="compositionally biased region" description="Polar residues" evidence="3">
    <location>
        <begin position="319"/>
        <end position="349"/>
    </location>
</feature>
<dbReference type="InterPro" id="IPR001849">
    <property type="entry name" value="PH_domain"/>
</dbReference>
<dbReference type="InterPro" id="IPR009091">
    <property type="entry name" value="RCC1/BLIP-II"/>
</dbReference>
<feature type="region of interest" description="Disordered" evidence="3">
    <location>
        <begin position="303"/>
        <end position="360"/>
    </location>
</feature>
<feature type="non-terminal residue" evidence="5">
    <location>
        <position position="1319"/>
    </location>
</feature>
<evidence type="ECO:0000256" key="3">
    <source>
        <dbReference type="SAM" id="MobiDB-lite"/>
    </source>
</evidence>
<feature type="compositionally biased region" description="Polar residues" evidence="3">
    <location>
        <begin position="692"/>
        <end position="702"/>
    </location>
</feature>
<dbReference type="PANTHER" id="PTHR46089">
    <property type="entry name" value="ALSIN HOMOLOG"/>
    <property type="match status" value="1"/>
</dbReference>
<accession>A0AAV4F0Q3</accession>
<dbReference type="EMBL" id="BMAT01004029">
    <property type="protein sequence ID" value="GFR66884.1"/>
    <property type="molecule type" value="Genomic_DNA"/>
</dbReference>
<feature type="region of interest" description="Disordered" evidence="3">
    <location>
        <begin position="471"/>
        <end position="532"/>
    </location>
</feature>
<keyword evidence="6" id="KW-1185">Reference proteome</keyword>
<dbReference type="InterPro" id="IPR051984">
    <property type="entry name" value="Alsin"/>
</dbReference>
<proteinExistence type="predicted"/>
<dbReference type="InterPro" id="IPR011993">
    <property type="entry name" value="PH-like_dom_sf"/>
</dbReference>
<feature type="compositionally biased region" description="Basic and acidic residues" evidence="3">
    <location>
        <begin position="403"/>
        <end position="417"/>
    </location>
</feature>
<comment type="caution">
    <text evidence="5">The sequence shown here is derived from an EMBL/GenBank/DDBJ whole genome shotgun (WGS) entry which is preliminary data.</text>
</comment>
<evidence type="ECO:0000256" key="2">
    <source>
        <dbReference type="PROSITE-ProRule" id="PRU00235"/>
    </source>
</evidence>
<dbReference type="PROSITE" id="PS00626">
    <property type="entry name" value="RCC1_2"/>
    <property type="match status" value="1"/>
</dbReference>
<dbReference type="PANTHER" id="PTHR46089:SF2">
    <property type="entry name" value="ALSIN HOMOLOG"/>
    <property type="match status" value="1"/>
</dbReference>
<dbReference type="InterPro" id="IPR003409">
    <property type="entry name" value="MORN"/>
</dbReference>
<name>A0AAV4F0Q3_9GAST</name>
<dbReference type="Proteomes" id="UP000762676">
    <property type="component" value="Unassembled WGS sequence"/>
</dbReference>
<evidence type="ECO:0000313" key="6">
    <source>
        <dbReference type="Proteomes" id="UP000762676"/>
    </source>
</evidence>
<organism evidence="5 6">
    <name type="scientific">Elysia marginata</name>
    <dbReference type="NCBI Taxonomy" id="1093978"/>
    <lineage>
        <taxon>Eukaryota</taxon>
        <taxon>Metazoa</taxon>
        <taxon>Spiralia</taxon>
        <taxon>Lophotrochozoa</taxon>
        <taxon>Mollusca</taxon>
        <taxon>Gastropoda</taxon>
        <taxon>Heterobranchia</taxon>
        <taxon>Euthyneura</taxon>
        <taxon>Panpulmonata</taxon>
        <taxon>Sacoglossa</taxon>
        <taxon>Placobranchoidea</taxon>
        <taxon>Plakobranchidae</taxon>
        <taxon>Elysia</taxon>
    </lineage>
</organism>
<feature type="repeat" description="RCC1" evidence="2">
    <location>
        <begin position="39"/>
        <end position="91"/>
    </location>
</feature>
<feature type="repeat" description="RCC1" evidence="2">
    <location>
        <begin position="788"/>
        <end position="837"/>
    </location>
</feature>
<evidence type="ECO:0000313" key="5">
    <source>
        <dbReference type="EMBL" id="GFR66884.1"/>
    </source>
</evidence>
<dbReference type="SUPFAM" id="SSF50985">
    <property type="entry name" value="RCC1/BLIP-II"/>
    <property type="match status" value="2"/>
</dbReference>
<dbReference type="PROSITE" id="PS50012">
    <property type="entry name" value="RCC1_3"/>
    <property type="match status" value="5"/>
</dbReference>
<feature type="region of interest" description="Disordered" evidence="3">
    <location>
        <begin position="546"/>
        <end position="576"/>
    </location>
</feature>
<feature type="domain" description="PH" evidence="4">
    <location>
        <begin position="1068"/>
        <end position="1158"/>
    </location>
</feature>
<feature type="compositionally biased region" description="Polar residues" evidence="3">
    <location>
        <begin position="517"/>
        <end position="532"/>
    </location>
</feature>
<reference evidence="5 6" key="1">
    <citation type="journal article" date="2021" name="Elife">
        <title>Chloroplast acquisition without the gene transfer in kleptoplastic sea slugs, Plakobranchus ocellatus.</title>
        <authorList>
            <person name="Maeda T."/>
            <person name="Takahashi S."/>
            <person name="Yoshida T."/>
            <person name="Shimamura S."/>
            <person name="Takaki Y."/>
            <person name="Nagai Y."/>
            <person name="Toyoda A."/>
            <person name="Suzuki Y."/>
            <person name="Arimoto A."/>
            <person name="Ishii H."/>
            <person name="Satoh N."/>
            <person name="Nishiyama T."/>
            <person name="Hasebe M."/>
            <person name="Maruyama T."/>
            <person name="Minagawa J."/>
            <person name="Obokata J."/>
            <person name="Shigenobu S."/>
        </authorList>
    </citation>
    <scope>NUCLEOTIDE SEQUENCE [LARGE SCALE GENOMIC DNA]</scope>
</reference>
<evidence type="ECO:0000256" key="1">
    <source>
        <dbReference type="ARBA" id="ARBA00022737"/>
    </source>
</evidence>
<dbReference type="Gene3D" id="2.30.29.30">
    <property type="entry name" value="Pleckstrin-homology domain (PH domain)/Phosphotyrosine-binding domain (PTB)"/>
    <property type="match status" value="1"/>
</dbReference>
<dbReference type="SMART" id="SM00233">
    <property type="entry name" value="PH"/>
    <property type="match status" value="1"/>
</dbReference>
<dbReference type="GO" id="GO:0005737">
    <property type="term" value="C:cytoplasm"/>
    <property type="evidence" value="ECO:0007669"/>
    <property type="project" value="TreeGrafter"/>
</dbReference>
<dbReference type="PRINTS" id="PR00633">
    <property type="entry name" value="RCCNDNSATION"/>
</dbReference>
<protein>
    <submittedName>
        <fullName evidence="5">Alsin</fullName>
    </submittedName>
</protein>
<dbReference type="SMART" id="SM00698">
    <property type="entry name" value="MORN"/>
    <property type="match status" value="4"/>
</dbReference>
<feature type="repeat" description="RCC1" evidence="2">
    <location>
        <begin position="158"/>
        <end position="207"/>
    </location>
</feature>
<dbReference type="Pfam" id="PF25582">
    <property type="entry name" value="DH_Alsin"/>
    <property type="match status" value="1"/>
</dbReference>
<dbReference type="InterPro" id="IPR000408">
    <property type="entry name" value="Reg_chr_condens"/>
</dbReference>
<feature type="repeat" description="RCC1" evidence="2">
    <location>
        <begin position="736"/>
        <end position="787"/>
    </location>
</feature>
<feature type="repeat" description="RCC1" evidence="2">
    <location>
        <begin position="92"/>
        <end position="157"/>
    </location>
</feature>
<dbReference type="GO" id="GO:0031267">
    <property type="term" value="F:small GTPase binding"/>
    <property type="evidence" value="ECO:0007669"/>
    <property type="project" value="TreeGrafter"/>
</dbReference>